<organism evidence="3 4">
    <name type="scientific">Microbacterium enclense</name>
    <dbReference type="NCBI Taxonomy" id="993073"/>
    <lineage>
        <taxon>Bacteria</taxon>
        <taxon>Bacillati</taxon>
        <taxon>Actinomycetota</taxon>
        <taxon>Actinomycetes</taxon>
        <taxon>Micrococcales</taxon>
        <taxon>Microbacteriaceae</taxon>
        <taxon>Microbacterium</taxon>
    </lineage>
</organism>
<evidence type="ECO:0000313" key="4">
    <source>
        <dbReference type="Proteomes" id="UP000183203"/>
    </source>
</evidence>
<evidence type="ECO:0000313" key="3">
    <source>
        <dbReference type="EMBL" id="SDC96951.1"/>
    </source>
</evidence>
<dbReference type="InterPro" id="IPR005531">
    <property type="entry name" value="Asp23"/>
</dbReference>
<dbReference type="AlphaFoldDB" id="A0A1G6QXE4"/>
<comment type="similarity">
    <text evidence="1">Belongs to the asp23 family.</text>
</comment>
<dbReference type="RefSeq" id="WP_058233513.1">
    <property type="nucleotide sequence ID" value="NZ_FMYG01000009.1"/>
</dbReference>
<dbReference type="OrthoDB" id="5125925at2"/>
<dbReference type="Pfam" id="PF03780">
    <property type="entry name" value="Asp23"/>
    <property type="match status" value="1"/>
</dbReference>
<proteinExistence type="inferred from homology"/>
<protein>
    <submittedName>
        <fullName evidence="3">Uncharacterized conserved protein YloU, alkaline shock protein (Asp23) family</fullName>
    </submittedName>
</protein>
<feature type="compositionally biased region" description="Low complexity" evidence="2">
    <location>
        <begin position="146"/>
        <end position="155"/>
    </location>
</feature>
<gene>
    <name evidence="3" type="ORF">SAMN05216418_3419</name>
</gene>
<feature type="region of interest" description="Disordered" evidence="2">
    <location>
        <begin position="117"/>
        <end position="174"/>
    </location>
</feature>
<evidence type="ECO:0000256" key="2">
    <source>
        <dbReference type="SAM" id="MobiDB-lite"/>
    </source>
</evidence>
<dbReference type="Proteomes" id="UP000183203">
    <property type="component" value="Unassembled WGS sequence"/>
</dbReference>
<sequence length="199" mass="20162">MTSQTPATATLIPDETAEAVAAAVAAVDGVHALGRSVERASNAVRERVGLTRVVPGVKVEADRGGSARVAVSIVVDYPHKLHEVSAAVREASKSALGVAGVEHVDVDVRVTDVWGPFDTEPVAGDEASDGAPSTAAVDTDVTHDPASASASTSAADAERPASGSANADRADERVADALTDVAGAIAHAAEDVRARRRSE</sequence>
<dbReference type="STRING" id="993073.AS029_15640"/>
<dbReference type="EMBL" id="FMYG01000009">
    <property type="protein sequence ID" value="SDC96951.1"/>
    <property type="molecule type" value="Genomic_DNA"/>
</dbReference>
<accession>A0A1G6QXE4</accession>
<name>A0A1G6QXE4_9MICO</name>
<evidence type="ECO:0000256" key="1">
    <source>
        <dbReference type="ARBA" id="ARBA00005721"/>
    </source>
</evidence>
<reference evidence="3 4" key="1">
    <citation type="submission" date="2016-09" db="EMBL/GenBank/DDBJ databases">
        <authorList>
            <person name="Capua I."/>
            <person name="De Benedictis P."/>
            <person name="Joannis T."/>
            <person name="Lombin L.H."/>
            <person name="Cattoli G."/>
        </authorList>
    </citation>
    <scope>NUCLEOTIDE SEQUENCE [LARGE SCALE GENOMIC DNA]</scope>
    <source>
        <strain evidence="3 4">NIO-1002</strain>
    </source>
</reference>